<keyword evidence="1" id="KW-0677">Repeat</keyword>
<accession>A0ABS1NEA7</accession>
<proteinExistence type="predicted"/>
<dbReference type="SUPFAM" id="SSF81923">
    <property type="entry name" value="Double Clp-N motif"/>
    <property type="match status" value="1"/>
</dbReference>
<dbReference type="RefSeq" id="WP_201875636.1">
    <property type="nucleotide sequence ID" value="NZ_JAERRF010000008.1"/>
</dbReference>
<dbReference type="InterPro" id="IPR004176">
    <property type="entry name" value="Clp_R_N"/>
</dbReference>
<feature type="region of interest" description="Disordered" evidence="2">
    <location>
        <begin position="104"/>
        <end position="124"/>
    </location>
</feature>
<dbReference type="PROSITE" id="PS51903">
    <property type="entry name" value="CLP_R"/>
    <property type="match status" value="1"/>
</dbReference>
<dbReference type="Pfam" id="PF02861">
    <property type="entry name" value="Clp_N"/>
    <property type="match status" value="2"/>
</dbReference>
<sequence length="192" mass="20156">MFERFTSSAREVVHGALRHAEETGSAKVGEPELLLALLDRTGSPAATVLSGLGAHGRRASIERSLAEARRRGGISDADAEALAGLGIDVEEIVARVEEAHGAGALAAPRGPGGRTGPRRGGRRVRRPFAPEAKSVLERSLRIALGRGDRHIGDEHLLLALLARPGVAASVLADHEVTYVRVERALDVRPGAG</sequence>
<keyword evidence="5" id="KW-1185">Reference proteome</keyword>
<dbReference type="Gene3D" id="1.10.1780.10">
    <property type="entry name" value="Clp, N-terminal domain"/>
    <property type="match status" value="2"/>
</dbReference>
<evidence type="ECO:0000259" key="3">
    <source>
        <dbReference type="PROSITE" id="PS51903"/>
    </source>
</evidence>
<gene>
    <name evidence="4" type="ORF">JK363_16425</name>
</gene>
<evidence type="ECO:0000313" key="5">
    <source>
        <dbReference type="Proteomes" id="UP000634229"/>
    </source>
</evidence>
<protein>
    <submittedName>
        <fullName evidence="4">Peptidase</fullName>
    </submittedName>
</protein>
<dbReference type="Proteomes" id="UP000634229">
    <property type="component" value="Unassembled WGS sequence"/>
</dbReference>
<reference evidence="4 5" key="1">
    <citation type="submission" date="2021-01" db="EMBL/GenBank/DDBJ databases">
        <title>WGS of actinomycetes isolated from Thailand.</title>
        <authorList>
            <person name="Thawai C."/>
        </authorList>
    </citation>
    <scope>NUCLEOTIDE SEQUENCE [LARGE SCALE GENOMIC DNA]</scope>
    <source>
        <strain evidence="4 5">CA1R205</strain>
    </source>
</reference>
<comment type="caution">
    <text evidence="4">The sequence shown here is derived from an EMBL/GenBank/DDBJ whole genome shotgun (WGS) entry which is preliminary data.</text>
</comment>
<evidence type="ECO:0000256" key="1">
    <source>
        <dbReference type="PROSITE-ProRule" id="PRU01251"/>
    </source>
</evidence>
<evidence type="ECO:0000256" key="2">
    <source>
        <dbReference type="SAM" id="MobiDB-lite"/>
    </source>
</evidence>
<dbReference type="EMBL" id="JAERRF010000008">
    <property type="protein sequence ID" value="MBL1098230.1"/>
    <property type="molecule type" value="Genomic_DNA"/>
</dbReference>
<name>A0ABS1NEA7_9ACTN</name>
<dbReference type="InterPro" id="IPR036628">
    <property type="entry name" value="Clp_N_dom_sf"/>
</dbReference>
<evidence type="ECO:0000313" key="4">
    <source>
        <dbReference type="EMBL" id="MBL1098230.1"/>
    </source>
</evidence>
<feature type="domain" description="Clp R" evidence="3">
    <location>
        <begin position="2"/>
        <end position="192"/>
    </location>
</feature>
<organism evidence="4 5">
    <name type="scientific">Streptomyces coffeae</name>
    <dbReference type="NCBI Taxonomy" id="621382"/>
    <lineage>
        <taxon>Bacteria</taxon>
        <taxon>Bacillati</taxon>
        <taxon>Actinomycetota</taxon>
        <taxon>Actinomycetes</taxon>
        <taxon>Kitasatosporales</taxon>
        <taxon>Streptomycetaceae</taxon>
        <taxon>Streptomyces</taxon>
    </lineage>
</organism>